<dbReference type="Proteomes" id="UP000219564">
    <property type="component" value="Unassembled WGS sequence"/>
</dbReference>
<protein>
    <submittedName>
        <fullName evidence="1">Uncharacterized protein</fullName>
    </submittedName>
</protein>
<evidence type="ECO:0000313" key="1">
    <source>
        <dbReference type="EMBL" id="SOB50081.1"/>
    </source>
</evidence>
<organism evidence="1 2">
    <name type="scientific">Pseudomonas lundensis</name>
    <dbReference type="NCBI Taxonomy" id="86185"/>
    <lineage>
        <taxon>Bacteria</taxon>
        <taxon>Pseudomonadati</taxon>
        <taxon>Pseudomonadota</taxon>
        <taxon>Gammaproteobacteria</taxon>
        <taxon>Pseudomonadales</taxon>
        <taxon>Pseudomonadaceae</taxon>
        <taxon>Pseudomonas</taxon>
    </lineage>
</organism>
<reference evidence="1 2" key="1">
    <citation type="submission" date="2017-08" db="EMBL/GenBank/DDBJ databases">
        <authorList>
            <person name="Chaillou S."/>
        </authorList>
    </citation>
    <scope>NUCLEOTIDE SEQUENCE [LARGE SCALE GENOMIC DNA]</scope>
    <source>
        <strain evidence="1 2">MFPA15A1205</strain>
    </source>
</reference>
<dbReference type="AlphaFoldDB" id="A0AAX2H4L7"/>
<gene>
    <name evidence="1" type="ORF">PLUA15_160181</name>
</gene>
<comment type="caution">
    <text evidence="1">The sequence shown here is derived from an EMBL/GenBank/DDBJ whole genome shotgun (WGS) entry which is preliminary data.</text>
</comment>
<proteinExistence type="predicted"/>
<sequence length="105" mass="11647">MSNFKKTIPTTDELALINRVFTKPRRTSLITIRALVSKVNAPGRSRDPELGTVYDLAVTLPYIALITNQRCMEALKEALEDGLSLKTLVRCDLSIPMSSQPIMLA</sequence>
<dbReference type="RefSeq" id="WP_097191422.1">
    <property type="nucleotide sequence ID" value="NZ_OBKZ01000008.1"/>
</dbReference>
<accession>A0AAX2H4L7</accession>
<name>A0AAX2H4L7_9PSED</name>
<dbReference type="EMBL" id="OBKZ01000008">
    <property type="protein sequence ID" value="SOB50081.1"/>
    <property type="molecule type" value="Genomic_DNA"/>
</dbReference>
<evidence type="ECO:0000313" key="2">
    <source>
        <dbReference type="Proteomes" id="UP000219564"/>
    </source>
</evidence>